<keyword evidence="2" id="KW-1185">Reference proteome</keyword>
<accession>A0A0J7MUG3</accession>
<dbReference type="InterPro" id="IPR043502">
    <property type="entry name" value="DNA/RNA_pol_sf"/>
</dbReference>
<organism evidence="1 2">
    <name type="scientific">Lasius niger</name>
    <name type="common">Black garden ant</name>
    <dbReference type="NCBI Taxonomy" id="67767"/>
    <lineage>
        <taxon>Eukaryota</taxon>
        <taxon>Metazoa</taxon>
        <taxon>Ecdysozoa</taxon>
        <taxon>Arthropoda</taxon>
        <taxon>Hexapoda</taxon>
        <taxon>Insecta</taxon>
        <taxon>Pterygota</taxon>
        <taxon>Neoptera</taxon>
        <taxon>Endopterygota</taxon>
        <taxon>Hymenoptera</taxon>
        <taxon>Apocrita</taxon>
        <taxon>Aculeata</taxon>
        <taxon>Formicoidea</taxon>
        <taxon>Formicidae</taxon>
        <taxon>Formicinae</taxon>
        <taxon>Lasius</taxon>
        <taxon>Lasius</taxon>
    </lineage>
</organism>
<gene>
    <name evidence="1" type="ORF">RF55_18379</name>
</gene>
<dbReference type="STRING" id="67767.A0A0J7MUG3"/>
<sequence length="178" mass="21037">MYRQIRVKEEQCKLQRIMWRFNPEEEIKTYELQTVTYGKASSAFLAIRSLHQAAQDMQHKFLEAAEVIIRDFYVDDLLTGCNNINHLLRIEEEIVVVLKSAKFELHKWRFNHSAFMDTSNCNKPTVQLGEDTKILGQLWDTRHDLFRYTVCAISNGRNLDFFRRTEGADCESEKDKVR</sequence>
<evidence type="ECO:0000313" key="1">
    <source>
        <dbReference type="EMBL" id="KMQ84115.1"/>
    </source>
</evidence>
<dbReference type="AlphaFoldDB" id="A0A0J7MUG3"/>
<comment type="caution">
    <text evidence="1">The sequence shown here is derived from an EMBL/GenBank/DDBJ whole genome shotgun (WGS) entry which is preliminary data.</text>
</comment>
<dbReference type="PANTHER" id="PTHR47331">
    <property type="entry name" value="PHD-TYPE DOMAIN-CONTAINING PROTEIN"/>
    <property type="match status" value="1"/>
</dbReference>
<name>A0A0J7MUG3_LASNI</name>
<reference evidence="1 2" key="1">
    <citation type="submission" date="2015-04" db="EMBL/GenBank/DDBJ databases">
        <title>Lasius niger genome sequencing.</title>
        <authorList>
            <person name="Konorov E.A."/>
            <person name="Nikitin M.A."/>
            <person name="Kirill M.V."/>
            <person name="Chang P."/>
        </authorList>
    </citation>
    <scope>NUCLEOTIDE SEQUENCE [LARGE SCALE GENOMIC DNA]</scope>
    <source>
        <tissue evidence="1">Whole</tissue>
    </source>
</reference>
<dbReference type="SUPFAM" id="SSF56672">
    <property type="entry name" value="DNA/RNA polymerases"/>
    <property type="match status" value="1"/>
</dbReference>
<dbReference type="PANTHER" id="PTHR47331:SF1">
    <property type="entry name" value="GAG-LIKE PROTEIN"/>
    <property type="match status" value="1"/>
</dbReference>
<dbReference type="Proteomes" id="UP000036403">
    <property type="component" value="Unassembled WGS sequence"/>
</dbReference>
<dbReference type="OrthoDB" id="7697913at2759"/>
<dbReference type="PaxDb" id="67767-A0A0J7MUG3"/>
<dbReference type="GO" id="GO:0071897">
    <property type="term" value="P:DNA biosynthetic process"/>
    <property type="evidence" value="ECO:0007669"/>
    <property type="project" value="UniProtKB-ARBA"/>
</dbReference>
<evidence type="ECO:0000313" key="2">
    <source>
        <dbReference type="Proteomes" id="UP000036403"/>
    </source>
</evidence>
<protein>
    <submittedName>
        <fullName evidence="1">Uncharacterized protein</fullName>
    </submittedName>
</protein>
<proteinExistence type="predicted"/>
<dbReference type="EMBL" id="LBMM01017332">
    <property type="protein sequence ID" value="KMQ84115.1"/>
    <property type="molecule type" value="Genomic_DNA"/>
</dbReference>